<reference evidence="3 4" key="1">
    <citation type="journal article" date="2007" name="Science">
        <title>Sea anemone genome reveals ancestral eumetazoan gene repertoire and genomic organization.</title>
        <authorList>
            <person name="Putnam N.H."/>
            <person name="Srivastava M."/>
            <person name="Hellsten U."/>
            <person name="Dirks B."/>
            <person name="Chapman J."/>
            <person name="Salamov A."/>
            <person name="Terry A."/>
            <person name="Shapiro H."/>
            <person name="Lindquist E."/>
            <person name="Kapitonov V.V."/>
            <person name="Jurka J."/>
            <person name="Genikhovich G."/>
            <person name="Grigoriev I.V."/>
            <person name="Lucas S.M."/>
            <person name="Steele R.E."/>
            <person name="Finnerty J.R."/>
            <person name="Technau U."/>
            <person name="Martindale M.Q."/>
            <person name="Rokhsar D.S."/>
        </authorList>
    </citation>
    <scope>NUCLEOTIDE SEQUENCE [LARGE SCALE GENOMIC DNA]</scope>
    <source>
        <strain evidence="4">CH2 X CH6</strain>
    </source>
</reference>
<dbReference type="InterPro" id="IPR006020">
    <property type="entry name" value="PTB/PI_dom"/>
</dbReference>
<accession>A7RTD0</accession>
<dbReference type="Proteomes" id="UP000001593">
    <property type="component" value="Unassembled WGS sequence"/>
</dbReference>
<gene>
    <name evidence="3" type="ORF">NEMVEDRAFT_v1g201852</name>
</gene>
<sequence length="483" mass="54093">MKSVRRKLGLEGASKELEKDNALPVRYIGCVLNTHGVRGIDDSIAKIMNLQHSESGKKNSRNVRLKISEERISLLSEGKKDRFREIVRISLASTSYAVFPRNGCNVFVFNNHLSKEEIHCHAVISDSVVRTEAINEALFAAFRSAYFSTLRQKRAKIRQDLSMKESQRSRRNSQRTQALSSSSTQTDNTETVARTVVEIHHSSKHPTVPIATTNGRPTAQSITDVKHDLVPDKAKNNVQNYTGGIIHHRVLMARTQGRPTAQRIMDGNRNHEVPMTETNSRPPAQSIMDGNMQQRAQITATDYKAPSQSIMDVNRNNEVPIIETNSRPVAQSIMDGNRQQRAQITATDYKAPLQSIMDVNRNNEVPMIETNSRPAAQSIMDGDRHFAEPAITSNDKPPAQSTMDDNRYHRVTKATSNDKQPAQSIMDDGRYHRVTKATSNDKPPAQGIMDANSLAGGKRTRRANKSQIFEEIMKDETLVAYDV</sequence>
<feature type="domain" description="PID" evidence="2">
    <location>
        <begin position="25"/>
        <end position="176"/>
    </location>
</feature>
<dbReference type="Gene3D" id="2.30.29.30">
    <property type="entry name" value="Pleckstrin-homology domain (PH domain)/Phosphotyrosine-binding domain (PTB)"/>
    <property type="match status" value="1"/>
</dbReference>
<keyword evidence="4" id="KW-1185">Reference proteome</keyword>
<feature type="compositionally biased region" description="Polar residues" evidence="1">
    <location>
        <begin position="178"/>
        <end position="190"/>
    </location>
</feature>
<evidence type="ECO:0000259" key="2">
    <source>
        <dbReference type="Pfam" id="PF14719"/>
    </source>
</evidence>
<dbReference type="CDD" id="cd00934">
    <property type="entry name" value="PTB"/>
    <property type="match status" value="1"/>
</dbReference>
<dbReference type="InParanoid" id="A7RTD0"/>
<dbReference type="Pfam" id="PF14719">
    <property type="entry name" value="PID_2"/>
    <property type="match status" value="1"/>
</dbReference>
<feature type="compositionally biased region" description="Basic and acidic residues" evidence="1">
    <location>
        <begin position="158"/>
        <end position="168"/>
    </location>
</feature>
<dbReference type="SUPFAM" id="SSF50729">
    <property type="entry name" value="PH domain-like"/>
    <property type="match status" value="1"/>
</dbReference>
<evidence type="ECO:0000256" key="1">
    <source>
        <dbReference type="SAM" id="MobiDB-lite"/>
    </source>
</evidence>
<dbReference type="AlphaFoldDB" id="A7RTD0"/>
<evidence type="ECO:0000313" key="3">
    <source>
        <dbReference type="EMBL" id="EDO45248.1"/>
    </source>
</evidence>
<protein>
    <recommendedName>
        <fullName evidence="2">PID domain-containing protein</fullName>
    </recommendedName>
</protein>
<dbReference type="KEGG" id="nve:5517233"/>
<dbReference type="HOGENOM" id="CLU_565393_0_0_1"/>
<feature type="region of interest" description="Disordered" evidence="1">
    <location>
        <begin position="436"/>
        <end position="462"/>
    </location>
</feature>
<organism evidence="3 4">
    <name type="scientific">Nematostella vectensis</name>
    <name type="common">Starlet sea anemone</name>
    <dbReference type="NCBI Taxonomy" id="45351"/>
    <lineage>
        <taxon>Eukaryota</taxon>
        <taxon>Metazoa</taxon>
        <taxon>Cnidaria</taxon>
        <taxon>Anthozoa</taxon>
        <taxon>Hexacorallia</taxon>
        <taxon>Actiniaria</taxon>
        <taxon>Edwardsiidae</taxon>
        <taxon>Nematostella</taxon>
    </lineage>
</organism>
<name>A7RTD0_NEMVE</name>
<proteinExistence type="predicted"/>
<evidence type="ECO:0000313" key="4">
    <source>
        <dbReference type="Proteomes" id="UP000001593"/>
    </source>
</evidence>
<dbReference type="STRING" id="45351.A7RTD0"/>
<dbReference type="InterPro" id="IPR011993">
    <property type="entry name" value="PH-like_dom_sf"/>
</dbReference>
<feature type="region of interest" description="Disordered" evidence="1">
    <location>
        <begin position="158"/>
        <end position="190"/>
    </location>
</feature>
<dbReference type="EMBL" id="DS469537">
    <property type="protein sequence ID" value="EDO45248.1"/>
    <property type="molecule type" value="Genomic_DNA"/>
</dbReference>